<organism evidence="3 4">
    <name type="scientific">Treponema bryantii</name>
    <dbReference type="NCBI Taxonomy" id="163"/>
    <lineage>
        <taxon>Bacteria</taxon>
        <taxon>Pseudomonadati</taxon>
        <taxon>Spirochaetota</taxon>
        <taxon>Spirochaetia</taxon>
        <taxon>Spirochaetales</taxon>
        <taxon>Treponemataceae</taxon>
        <taxon>Treponema</taxon>
    </lineage>
</organism>
<dbReference type="InterPro" id="IPR036086">
    <property type="entry name" value="ParB/Sulfiredoxin_sf"/>
</dbReference>
<dbReference type="PANTHER" id="PTHR33375">
    <property type="entry name" value="CHROMOSOME-PARTITIONING PROTEIN PARB-RELATED"/>
    <property type="match status" value="1"/>
</dbReference>
<gene>
    <name evidence="3" type="ORF">SAMN04487977_102336</name>
</gene>
<keyword evidence="4" id="KW-1185">Reference proteome</keyword>
<evidence type="ECO:0000259" key="2">
    <source>
        <dbReference type="SMART" id="SM00470"/>
    </source>
</evidence>
<dbReference type="GO" id="GO:0005694">
    <property type="term" value="C:chromosome"/>
    <property type="evidence" value="ECO:0007669"/>
    <property type="project" value="TreeGrafter"/>
</dbReference>
<protein>
    <submittedName>
        <fullName evidence="3">ParB-like nuclease domain-containing protein</fullName>
    </submittedName>
</protein>
<dbReference type="EMBL" id="FOFU01000002">
    <property type="protein sequence ID" value="SEQ05552.1"/>
    <property type="molecule type" value="Genomic_DNA"/>
</dbReference>
<dbReference type="SMART" id="SM00470">
    <property type="entry name" value="ParB"/>
    <property type="match status" value="1"/>
</dbReference>
<dbReference type="PANTHER" id="PTHR33375:SF1">
    <property type="entry name" value="CHROMOSOME-PARTITIONING PROTEIN PARB-RELATED"/>
    <property type="match status" value="1"/>
</dbReference>
<dbReference type="OrthoDB" id="361226at2"/>
<accession>A0A1H9CWF9</accession>
<dbReference type="Pfam" id="PF02195">
    <property type="entry name" value="ParB_N"/>
    <property type="match status" value="1"/>
</dbReference>
<dbReference type="InterPro" id="IPR003115">
    <property type="entry name" value="ParB_N"/>
</dbReference>
<dbReference type="Gene3D" id="3.90.1530.10">
    <property type="entry name" value="Conserved hypothetical protein from pyrococcus furiosus pfu- 392566-001, ParB domain"/>
    <property type="match status" value="1"/>
</dbReference>
<dbReference type="SUPFAM" id="SSF110849">
    <property type="entry name" value="ParB/Sulfiredoxin"/>
    <property type="match status" value="1"/>
</dbReference>
<feature type="domain" description="ParB-like N-terminal" evidence="2">
    <location>
        <begin position="21"/>
        <end position="114"/>
    </location>
</feature>
<evidence type="ECO:0000313" key="3">
    <source>
        <dbReference type="EMBL" id="SEQ05552.1"/>
    </source>
</evidence>
<dbReference type="InterPro" id="IPR050336">
    <property type="entry name" value="Chromosome_partition/occlusion"/>
</dbReference>
<feature type="compositionally biased region" description="Basic and acidic residues" evidence="1">
    <location>
        <begin position="194"/>
        <end position="214"/>
    </location>
</feature>
<dbReference type="GO" id="GO:0007059">
    <property type="term" value="P:chromosome segregation"/>
    <property type="evidence" value="ECO:0007669"/>
    <property type="project" value="TreeGrafter"/>
</dbReference>
<dbReference type="Proteomes" id="UP000182360">
    <property type="component" value="Unassembled WGS sequence"/>
</dbReference>
<dbReference type="RefSeq" id="WP_074641466.1">
    <property type="nucleotide sequence ID" value="NZ_FOFU01000002.1"/>
</dbReference>
<reference evidence="3 4" key="1">
    <citation type="submission" date="2016-10" db="EMBL/GenBank/DDBJ databases">
        <authorList>
            <person name="de Groot N.N."/>
        </authorList>
    </citation>
    <scope>NUCLEOTIDE SEQUENCE [LARGE SCALE GENOMIC DNA]</scope>
    <source>
        <strain evidence="3 4">B25</strain>
    </source>
</reference>
<evidence type="ECO:0000313" key="4">
    <source>
        <dbReference type="Proteomes" id="UP000182360"/>
    </source>
</evidence>
<evidence type="ECO:0000256" key="1">
    <source>
        <dbReference type="SAM" id="MobiDB-lite"/>
    </source>
</evidence>
<sequence length="284" mass="31747">MKLNDIISMVKDTTQKIGEKKTLKIKDIVLIPEFQKLLVMEADVLEKMRESMREEGFKSGHEIHIWKRGKEYILIDGHTRKCAWESLGNKTIPCIIHNFANIEEAKTFAIKEQINRRNLSGQALLDAVANFNFEKGKGNVVGEKGKASEIIAKQIGVSAKTVEKTRLVLKEASPEQLEAIKKDELSMNQVYKQIQDKKKPKPEPKSEEKTDKETVSPAAPKPESEAEAEAKTEEVKAKPAAKKSTAKSVSKTKTDEAFANGVRYAISEIRKGISLEDLEKSLSA</sequence>
<feature type="compositionally biased region" description="Basic and acidic residues" evidence="1">
    <location>
        <begin position="222"/>
        <end position="237"/>
    </location>
</feature>
<proteinExistence type="predicted"/>
<dbReference type="AlphaFoldDB" id="A0A1H9CWF9"/>
<feature type="region of interest" description="Disordered" evidence="1">
    <location>
        <begin position="193"/>
        <end position="254"/>
    </location>
</feature>
<name>A0A1H9CWF9_9SPIR</name>